<dbReference type="GO" id="GO:0008168">
    <property type="term" value="F:methyltransferase activity"/>
    <property type="evidence" value="ECO:0007669"/>
    <property type="project" value="UniProtKB-KW"/>
</dbReference>
<dbReference type="GO" id="GO:1904262">
    <property type="term" value="P:negative regulation of TORC1 signaling"/>
    <property type="evidence" value="ECO:0007669"/>
    <property type="project" value="TreeGrafter"/>
</dbReference>
<evidence type="ECO:0000313" key="5">
    <source>
        <dbReference type="EMBL" id="CAE0754276.1"/>
    </source>
</evidence>
<protein>
    <submittedName>
        <fullName evidence="5">Uncharacterized protein</fullName>
    </submittedName>
</protein>
<dbReference type="GO" id="GO:0032259">
    <property type="term" value="P:methylation"/>
    <property type="evidence" value="ECO:0007669"/>
    <property type="project" value="UniProtKB-KW"/>
</dbReference>
<evidence type="ECO:0000256" key="3">
    <source>
        <dbReference type="ARBA" id="ARBA00022691"/>
    </source>
</evidence>
<evidence type="ECO:0000256" key="2">
    <source>
        <dbReference type="ARBA" id="ARBA00022679"/>
    </source>
</evidence>
<keyword evidence="1" id="KW-0489">Methyltransferase</keyword>
<keyword evidence="2" id="KW-0808">Transferase</keyword>
<dbReference type="SUPFAM" id="SSF53335">
    <property type="entry name" value="S-adenosyl-L-methionine-dependent methyltransferases"/>
    <property type="match status" value="1"/>
</dbReference>
<dbReference type="InterPro" id="IPR021867">
    <property type="entry name" value="Bmt2/SAMTOR"/>
</dbReference>
<evidence type="ECO:0000256" key="4">
    <source>
        <dbReference type="SAM" id="MobiDB-lite"/>
    </source>
</evidence>
<gene>
    <name evidence="5" type="ORF">PCAR00345_LOCUS6863</name>
</gene>
<proteinExistence type="predicted"/>
<dbReference type="PANTHER" id="PTHR21008">
    <property type="entry name" value="S-ADENOSYLMETHIONINE SENSOR UPSTREAM OF MTORC1-RELATED"/>
    <property type="match status" value="1"/>
</dbReference>
<dbReference type="AlphaFoldDB" id="A0A7S4B534"/>
<organism evidence="5">
    <name type="scientific">Chrysotila carterae</name>
    <name type="common">Marine alga</name>
    <name type="synonym">Syracosphaera carterae</name>
    <dbReference type="NCBI Taxonomy" id="13221"/>
    <lineage>
        <taxon>Eukaryota</taxon>
        <taxon>Haptista</taxon>
        <taxon>Haptophyta</taxon>
        <taxon>Prymnesiophyceae</taxon>
        <taxon>Isochrysidales</taxon>
        <taxon>Isochrysidaceae</taxon>
        <taxon>Chrysotila</taxon>
    </lineage>
</organism>
<dbReference type="EMBL" id="HBIZ01011509">
    <property type="protein sequence ID" value="CAE0754276.1"/>
    <property type="molecule type" value="Transcribed_RNA"/>
</dbReference>
<reference evidence="5" key="1">
    <citation type="submission" date="2021-01" db="EMBL/GenBank/DDBJ databases">
        <authorList>
            <person name="Corre E."/>
            <person name="Pelletier E."/>
            <person name="Niang G."/>
            <person name="Scheremetjew M."/>
            <person name="Finn R."/>
            <person name="Kale V."/>
            <person name="Holt S."/>
            <person name="Cochrane G."/>
            <person name="Meng A."/>
            <person name="Brown T."/>
            <person name="Cohen L."/>
        </authorList>
    </citation>
    <scope>NUCLEOTIDE SEQUENCE</scope>
    <source>
        <strain evidence="5">CCMP645</strain>
    </source>
</reference>
<dbReference type="Gene3D" id="3.40.50.150">
    <property type="entry name" value="Vaccinia Virus protein VP39"/>
    <property type="match status" value="1"/>
</dbReference>
<dbReference type="PANTHER" id="PTHR21008:SF0">
    <property type="entry name" value="S-ADENOSYLMETHIONINE SENSOR UPSTREAM OF MTORC1"/>
    <property type="match status" value="1"/>
</dbReference>
<name>A0A7S4B534_CHRCT</name>
<feature type="compositionally biased region" description="Basic and acidic residues" evidence="4">
    <location>
        <begin position="501"/>
        <end position="511"/>
    </location>
</feature>
<dbReference type="Pfam" id="PF11968">
    <property type="entry name" value="Bmt2"/>
    <property type="match status" value="1"/>
</dbReference>
<dbReference type="InterPro" id="IPR029063">
    <property type="entry name" value="SAM-dependent_MTases_sf"/>
</dbReference>
<feature type="region of interest" description="Disordered" evidence="4">
    <location>
        <begin position="492"/>
        <end position="511"/>
    </location>
</feature>
<evidence type="ECO:0000256" key="1">
    <source>
        <dbReference type="ARBA" id="ARBA00022603"/>
    </source>
</evidence>
<keyword evidence="3" id="KW-0949">S-adenosyl-L-methionine</keyword>
<sequence>MRIPRWREACTLLQLKPSLAISVRRRTLGPSARRTVAKSLPLTARRSADTSPLIHQLVYMCLVSTAHSYSIPHGLRTYMHSRVSHAIKGTNASPDFPSLVVSQLEHLAADKGEDDAARNAWFHTQGLRVATTLTKEPRLIENLLEGSVGVAALIEYSQNHERRAWEMFQAITGRHNRLRKATSADPVPAAAAEVAADKTFAKEGAAEVWHDREDRMRYAAAAAQMGARSWVRLGIDWCAQQAKHHFIDGGAVRRALRAAKSRSYAEHGRPPTDEQLAAIVAEVERMHPPQRKVKLLDVGSCGSMFGGYEHIDATALDLQPNPDVPTVLQCDFLELQVSSEGTEPRIEPEADSPAGYLRSLPAASFDAVVLSLVLSYLPLPSQRADMIAKARSLLRPVIKPHTPDAGDGVDHSQRNGLLMIIETMSVDKKEQTWKQQVYLQQWVEVIESLGFSFIKHTKMLRSHALLFVTTPQRTAPTDATLELRMRSHVLAAESASSANHSARESLPDADE</sequence>
<accession>A0A7S4B534</accession>